<protein>
    <submittedName>
        <fullName evidence="6">Xylulokinase</fullName>
        <ecNumber evidence="6">2.7.1.17</ecNumber>
    </submittedName>
</protein>
<dbReference type="Pfam" id="PF00370">
    <property type="entry name" value="FGGY_N"/>
    <property type="match status" value="1"/>
</dbReference>
<dbReference type="KEGG" id="marq:MARGE09_P2223"/>
<gene>
    <name evidence="6" type="ORF">MARGE09_P2223</name>
</gene>
<keyword evidence="2 6" id="KW-0808">Transferase</keyword>
<dbReference type="InterPro" id="IPR018485">
    <property type="entry name" value="FGGY_C"/>
</dbReference>
<dbReference type="PIRSF" id="PIRSF000538">
    <property type="entry name" value="GlpK"/>
    <property type="match status" value="1"/>
</dbReference>
<evidence type="ECO:0000313" key="6">
    <source>
        <dbReference type="EMBL" id="BCD98022.1"/>
    </source>
</evidence>
<reference evidence="6 7" key="1">
    <citation type="journal article" date="2022" name="IScience">
        <title>An ultrasensitive nanofiber-based assay for enzymatic hydrolysis and deep-sea microbial degradation of cellulose.</title>
        <authorList>
            <person name="Tsudome M."/>
            <person name="Tachioka M."/>
            <person name="Miyazaki M."/>
            <person name="Uchimura K."/>
            <person name="Tsuda M."/>
            <person name="Takaki Y."/>
            <person name="Deguchi S."/>
        </authorList>
    </citation>
    <scope>NUCLEOTIDE SEQUENCE [LARGE SCALE GENOMIC DNA]</scope>
    <source>
        <strain evidence="6 7">GE09</strain>
    </source>
</reference>
<dbReference type="RefSeq" id="WP_236982080.1">
    <property type="nucleotide sequence ID" value="NZ_AP023086.1"/>
</dbReference>
<proteinExistence type="inferred from homology"/>
<evidence type="ECO:0000259" key="5">
    <source>
        <dbReference type="Pfam" id="PF02782"/>
    </source>
</evidence>
<dbReference type="GO" id="GO:0004856">
    <property type="term" value="F:D-xylulokinase activity"/>
    <property type="evidence" value="ECO:0007669"/>
    <property type="project" value="UniProtKB-EC"/>
</dbReference>
<dbReference type="Proteomes" id="UP001320119">
    <property type="component" value="Chromosome"/>
</dbReference>
<dbReference type="Pfam" id="PF02782">
    <property type="entry name" value="FGGY_C"/>
    <property type="match status" value="1"/>
</dbReference>
<keyword evidence="7" id="KW-1185">Reference proteome</keyword>
<evidence type="ECO:0000256" key="1">
    <source>
        <dbReference type="ARBA" id="ARBA00009156"/>
    </source>
</evidence>
<dbReference type="InterPro" id="IPR043129">
    <property type="entry name" value="ATPase_NBD"/>
</dbReference>
<dbReference type="InterPro" id="IPR018484">
    <property type="entry name" value="FGGY_N"/>
</dbReference>
<dbReference type="PANTHER" id="PTHR43095:SF5">
    <property type="entry name" value="XYLULOSE KINASE"/>
    <property type="match status" value="1"/>
</dbReference>
<keyword evidence="3" id="KW-0418">Kinase</keyword>
<dbReference type="AlphaFoldDB" id="A0AAN1WI58"/>
<comment type="similarity">
    <text evidence="1">Belongs to the FGGY kinase family.</text>
</comment>
<feature type="domain" description="Carbohydrate kinase FGGY C-terminal" evidence="5">
    <location>
        <begin position="259"/>
        <end position="450"/>
    </location>
</feature>
<dbReference type="Gene3D" id="3.30.420.40">
    <property type="match status" value="2"/>
</dbReference>
<evidence type="ECO:0000256" key="3">
    <source>
        <dbReference type="ARBA" id="ARBA00022777"/>
    </source>
</evidence>
<name>A0AAN1WI58_9GAMM</name>
<dbReference type="EC" id="2.7.1.17" evidence="6"/>
<dbReference type="InterPro" id="IPR050406">
    <property type="entry name" value="FGGY_Carb_Kinase"/>
</dbReference>
<sequence>MYFLGIDIGSSSVKVSVFNGDSGRTVAATHYPKLEMEISSPQAGWAEQSPEFWWQCTQEACKELFTRDDIDATQVTAIGITYQMHGLVCVDKNQAVLRPAIIWCDSRAVALGQDGLEQLGEDYCFEQLLNSPGNFTAAKLRWVQLNQPEIFSQIDKIMLPGDYIAMKLSGEVTTTATGLSEGMLWNHINQQPEQNLLKKWDIDSGLIPDVVPAIGQQANVCATTAAELGIPVNTPICYRCGDQPNNAFSLNVLNPGDVAATAGTSGVIYSVTDQAVGDRQHRVNTFQHVTHTETAPRNGILACVNGAGRSLSWLRELLSASGDSIGYDKLNQAAEPIAIGSEGLSFMPFGNGAERIFNNKILGGGLSHLDFNRHSLGHVVRATQEGIVFALKAGFEVIEGLGGASKVIRAPSSSLFLSPIFQHAFCNTTQCTLELLTTDSAEGAARGAALGHGFFSNEAETFRTIERAKVLEPEQGAMEQYSAAYARWQADLNSAV</sequence>
<organism evidence="6 7">
    <name type="scientific">Marinagarivorans cellulosilyticus</name>
    <dbReference type="NCBI Taxonomy" id="2721545"/>
    <lineage>
        <taxon>Bacteria</taxon>
        <taxon>Pseudomonadati</taxon>
        <taxon>Pseudomonadota</taxon>
        <taxon>Gammaproteobacteria</taxon>
        <taxon>Cellvibrionales</taxon>
        <taxon>Cellvibrionaceae</taxon>
        <taxon>Marinagarivorans</taxon>
    </lineage>
</organism>
<evidence type="ECO:0000256" key="2">
    <source>
        <dbReference type="ARBA" id="ARBA00022679"/>
    </source>
</evidence>
<evidence type="ECO:0000313" key="7">
    <source>
        <dbReference type="Proteomes" id="UP001320119"/>
    </source>
</evidence>
<accession>A0AAN1WI58</accession>
<dbReference type="InterPro" id="IPR000577">
    <property type="entry name" value="Carb_kinase_FGGY"/>
</dbReference>
<dbReference type="PANTHER" id="PTHR43095">
    <property type="entry name" value="SUGAR KINASE"/>
    <property type="match status" value="1"/>
</dbReference>
<evidence type="ECO:0000259" key="4">
    <source>
        <dbReference type="Pfam" id="PF00370"/>
    </source>
</evidence>
<dbReference type="EMBL" id="AP023086">
    <property type="protein sequence ID" value="BCD98022.1"/>
    <property type="molecule type" value="Genomic_DNA"/>
</dbReference>
<dbReference type="SUPFAM" id="SSF53067">
    <property type="entry name" value="Actin-like ATPase domain"/>
    <property type="match status" value="2"/>
</dbReference>
<dbReference type="CDD" id="cd07809">
    <property type="entry name" value="ASKHA_NBD_FGGY_BaXK-like"/>
    <property type="match status" value="1"/>
</dbReference>
<feature type="domain" description="Carbohydrate kinase FGGY N-terminal" evidence="4">
    <location>
        <begin position="2"/>
        <end position="247"/>
    </location>
</feature>